<organism evidence="8">
    <name type="scientific">Salmonella enterica subsp. enterica serovar Java</name>
    <dbReference type="NCBI Taxonomy" id="224729"/>
    <lineage>
        <taxon>Bacteria</taxon>
        <taxon>Pseudomonadati</taxon>
        <taxon>Pseudomonadota</taxon>
        <taxon>Gammaproteobacteria</taxon>
        <taxon>Enterobacterales</taxon>
        <taxon>Enterobacteriaceae</taxon>
        <taxon>Salmonella</taxon>
    </lineage>
</organism>
<dbReference type="PROSITE" id="PS50035">
    <property type="entry name" value="PLD"/>
    <property type="match status" value="1"/>
</dbReference>
<dbReference type="EMBL" id="AAAFYZ010000052">
    <property type="protein sequence ID" value="EAB8478167.1"/>
    <property type="molecule type" value="Genomic_DNA"/>
</dbReference>
<dbReference type="Gene3D" id="3.30.870.10">
    <property type="entry name" value="Endonuclease Chain A"/>
    <property type="match status" value="1"/>
</dbReference>
<protein>
    <recommendedName>
        <fullName evidence="3">phospholipase D</fullName>
        <ecNumber evidence="3">3.1.4.4</ecNumber>
    </recommendedName>
</protein>
<dbReference type="PANTHER" id="PTHR43856">
    <property type="entry name" value="CARDIOLIPIN HYDROLASE"/>
    <property type="match status" value="1"/>
</dbReference>
<dbReference type="InterPro" id="IPR025202">
    <property type="entry name" value="PLD-like_dom"/>
</dbReference>
<comment type="caution">
    <text evidence="8">The sequence shown here is derived from an EMBL/GenBank/DDBJ whole genome shotgun (WGS) entry which is preliminary data.</text>
</comment>
<dbReference type="Pfam" id="PF13091">
    <property type="entry name" value="PLDc_2"/>
    <property type="match status" value="1"/>
</dbReference>
<comment type="similarity">
    <text evidence="2">Belongs to the phospholipase D family.</text>
</comment>
<evidence type="ECO:0000313" key="8">
    <source>
        <dbReference type="EMBL" id="EAB8478167.1"/>
    </source>
</evidence>
<proteinExistence type="inferred from homology"/>
<evidence type="ECO:0000256" key="4">
    <source>
        <dbReference type="ARBA" id="ARBA00022801"/>
    </source>
</evidence>
<comment type="catalytic activity">
    <reaction evidence="1">
        <text>a 1,2-diacyl-sn-glycero-3-phosphocholine + H2O = a 1,2-diacyl-sn-glycero-3-phosphate + choline + H(+)</text>
        <dbReference type="Rhea" id="RHEA:14445"/>
        <dbReference type="ChEBI" id="CHEBI:15354"/>
        <dbReference type="ChEBI" id="CHEBI:15377"/>
        <dbReference type="ChEBI" id="CHEBI:15378"/>
        <dbReference type="ChEBI" id="CHEBI:57643"/>
        <dbReference type="ChEBI" id="CHEBI:58608"/>
        <dbReference type="EC" id="3.1.4.4"/>
    </reaction>
</comment>
<dbReference type="InterPro" id="IPR051406">
    <property type="entry name" value="PLD_domain"/>
</dbReference>
<dbReference type="InterPro" id="IPR001736">
    <property type="entry name" value="PLipase_D/transphosphatidylase"/>
</dbReference>
<reference evidence="8" key="1">
    <citation type="submission" date="2018-08" db="EMBL/GenBank/DDBJ databases">
        <authorList>
            <person name="Ashton P.M."/>
            <person name="Dallman T."/>
            <person name="Nair S."/>
            <person name="De Pinna E."/>
            <person name="Peters T."/>
            <person name="Grant K."/>
        </authorList>
    </citation>
    <scope>NUCLEOTIDE SEQUENCE [LARGE SCALE GENOMIC DNA]</scope>
    <source>
        <strain evidence="8">43913</strain>
    </source>
</reference>
<evidence type="ECO:0000256" key="1">
    <source>
        <dbReference type="ARBA" id="ARBA00000798"/>
    </source>
</evidence>
<accession>A0A3Y9C2I2</accession>
<dbReference type="PANTHER" id="PTHR43856:SF1">
    <property type="entry name" value="MITOCHONDRIAL CARDIOLIPIN HYDROLASE"/>
    <property type="match status" value="1"/>
</dbReference>
<dbReference type="AlphaFoldDB" id="A0A3Y9C2I2"/>
<dbReference type="SUPFAM" id="SSF56024">
    <property type="entry name" value="Phospholipase D/nuclease"/>
    <property type="match status" value="1"/>
</dbReference>
<dbReference type="Proteomes" id="UP000839644">
    <property type="component" value="Unassembled WGS sequence"/>
</dbReference>
<name>A0A3Y9C2I2_SALEB</name>
<gene>
    <name evidence="8" type="ORF">AU894_18455</name>
</gene>
<dbReference type="GO" id="GO:0016891">
    <property type="term" value="F:RNA endonuclease activity producing 5'-phosphomonoesters, hydrolytic mechanism"/>
    <property type="evidence" value="ECO:0007669"/>
    <property type="project" value="TreeGrafter"/>
</dbReference>
<evidence type="ECO:0000259" key="7">
    <source>
        <dbReference type="PROSITE" id="PS50035"/>
    </source>
</evidence>
<evidence type="ECO:0000256" key="3">
    <source>
        <dbReference type="ARBA" id="ARBA00012027"/>
    </source>
</evidence>
<dbReference type="GO" id="GO:0004630">
    <property type="term" value="F:phospholipase D activity"/>
    <property type="evidence" value="ECO:0007669"/>
    <property type="project" value="UniProtKB-EC"/>
</dbReference>
<keyword evidence="5" id="KW-0442">Lipid degradation</keyword>
<evidence type="ECO:0000256" key="2">
    <source>
        <dbReference type="ARBA" id="ARBA00008664"/>
    </source>
</evidence>
<dbReference type="GO" id="GO:0016042">
    <property type="term" value="P:lipid catabolic process"/>
    <property type="evidence" value="ECO:0007669"/>
    <property type="project" value="UniProtKB-KW"/>
</dbReference>
<keyword evidence="6" id="KW-0443">Lipid metabolism</keyword>
<dbReference type="CDD" id="cd09170">
    <property type="entry name" value="PLDc_Nuc"/>
    <property type="match status" value="1"/>
</dbReference>
<dbReference type="EC" id="3.1.4.4" evidence="3"/>
<feature type="domain" description="PLD phosphodiesterase" evidence="7">
    <location>
        <begin position="132"/>
        <end position="159"/>
    </location>
</feature>
<sequence length="198" mass="21781">MPLQNSVRLPSLSVKALFLTLTLTLALALTLMPGIIPCAVAAPSIQVGFSPEGTAQQVVLNTINQSRQSVRMMAYSFTSPEVVKALINAKKRGVDVRVVIDEKGNTCEKCKASKSAMNLLVNADIPLRTVSKYKIMHDKVIITDGANVETGSYNFSSAANKSNSENAILIQDVPELAQQYLQHWQSRWQVGRDWRSTY</sequence>
<keyword evidence="4" id="KW-0378">Hydrolase</keyword>
<dbReference type="GO" id="GO:0006793">
    <property type="term" value="P:phosphorus metabolic process"/>
    <property type="evidence" value="ECO:0007669"/>
    <property type="project" value="UniProtKB-ARBA"/>
</dbReference>
<evidence type="ECO:0000256" key="6">
    <source>
        <dbReference type="ARBA" id="ARBA00023098"/>
    </source>
</evidence>
<evidence type="ECO:0000256" key="5">
    <source>
        <dbReference type="ARBA" id="ARBA00022963"/>
    </source>
</evidence>